<reference evidence="2" key="2">
    <citation type="submission" date="2025-08" db="UniProtKB">
        <authorList>
            <consortium name="Ensembl"/>
        </authorList>
    </citation>
    <scope>IDENTIFICATION</scope>
</reference>
<evidence type="ECO:0008006" key="4">
    <source>
        <dbReference type="Google" id="ProtNLM"/>
    </source>
</evidence>
<proteinExistence type="predicted"/>
<sequence length="75" mass="7935">MWNGCVDSHPFWPGLGALLLNVRVCLCLNLGGPFLGVVGPAVPAGVARALPAGGAPMNPIRKRDSELLWCWPESL</sequence>
<evidence type="ECO:0000313" key="2">
    <source>
        <dbReference type="Ensembl" id="ENSSTUP00000076559.1"/>
    </source>
</evidence>
<dbReference type="Proteomes" id="UP000472277">
    <property type="component" value="Chromosome 1"/>
</dbReference>
<accession>A0A674BZ14</accession>
<name>A0A674BZ14_SALTR</name>
<dbReference type="InParanoid" id="A0A674BZ14"/>
<organism evidence="2 3">
    <name type="scientific">Salmo trutta</name>
    <name type="common">Brown trout</name>
    <dbReference type="NCBI Taxonomy" id="8032"/>
    <lineage>
        <taxon>Eukaryota</taxon>
        <taxon>Metazoa</taxon>
        <taxon>Chordata</taxon>
        <taxon>Craniata</taxon>
        <taxon>Vertebrata</taxon>
        <taxon>Euteleostomi</taxon>
        <taxon>Actinopterygii</taxon>
        <taxon>Neopterygii</taxon>
        <taxon>Teleostei</taxon>
        <taxon>Protacanthopterygii</taxon>
        <taxon>Salmoniformes</taxon>
        <taxon>Salmonidae</taxon>
        <taxon>Salmoninae</taxon>
        <taxon>Salmo</taxon>
    </lineage>
</organism>
<dbReference type="AlphaFoldDB" id="A0A674BZ14"/>
<evidence type="ECO:0000256" key="1">
    <source>
        <dbReference type="SAM" id="SignalP"/>
    </source>
</evidence>
<keyword evidence="1" id="KW-0732">Signal</keyword>
<feature type="chain" id="PRO_5025594437" description="Secreted protein" evidence="1">
    <location>
        <begin position="28"/>
        <end position="75"/>
    </location>
</feature>
<reference evidence="2" key="1">
    <citation type="submission" date="2021-04" db="EMBL/GenBank/DDBJ databases">
        <authorList>
            <consortium name="Wellcome Sanger Institute Data Sharing"/>
        </authorList>
    </citation>
    <scope>NUCLEOTIDE SEQUENCE [LARGE SCALE GENOMIC DNA]</scope>
</reference>
<evidence type="ECO:0000313" key="3">
    <source>
        <dbReference type="Proteomes" id="UP000472277"/>
    </source>
</evidence>
<reference evidence="2" key="3">
    <citation type="submission" date="2025-09" db="UniProtKB">
        <authorList>
            <consortium name="Ensembl"/>
        </authorList>
    </citation>
    <scope>IDENTIFICATION</scope>
</reference>
<protein>
    <recommendedName>
        <fullName evidence="4">Secreted protein</fullName>
    </recommendedName>
</protein>
<keyword evidence="3" id="KW-1185">Reference proteome</keyword>
<dbReference type="Ensembl" id="ENSSTUT00000081473.1">
    <property type="protein sequence ID" value="ENSSTUP00000076559.1"/>
    <property type="gene ID" value="ENSSTUG00000033706.1"/>
</dbReference>
<feature type="signal peptide" evidence="1">
    <location>
        <begin position="1"/>
        <end position="27"/>
    </location>
</feature>